<evidence type="ECO:0000313" key="3">
    <source>
        <dbReference type="Proteomes" id="UP000029868"/>
    </source>
</evidence>
<dbReference type="Proteomes" id="UP000029868">
    <property type="component" value="Unassembled WGS sequence"/>
</dbReference>
<evidence type="ECO:0000313" key="2">
    <source>
        <dbReference type="EMBL" id="KGJ93823.1"/>
    </source>
</evidence>
<proteinExistence type="predicted"/>
<protein>
    <submittedName>
        <fullName evidence="2">Uncharacterized protein</fullName>
    </submittedName>
</protein>
<sequence length="168" mass="19166">MIKKVILVVSTLLLTLAVSAGPKYGFKYVWMDVEIKTPIYENYIESRTSCYYNGYLFVSGFPAGNPTFQKYYNKAHTFDGIVSCPTSTYLHESELFSWYESGYDNNGNRISIWHNDWIYYTGNISLNSESVVSEEKTRIIGYDVIGTERRLVRVPCTSERDCDAGGPP</sequence>
<dbReference type="EMBL" id="JQEC01000021">
    <property type="protein sequence ID" value="KGJ93823.1"/>
    <property type="molecule type" value="Genomic_DNA"/>
</dbReference>
<feature type="chain" id="PRO_5001949020" evidence="1">
    <location>
        <begin position="21"/>
        <end position="168"/>
    </location>
</feature>
<dbReference type="PATRIC" id="fig|28229.3.peg.2001"/>
<reference evidence="2 3" key="1">
    <citation type="submission" date="2014-08" db="EMBL/GenBank/DDBJ databases">
        <title>Genomic and Phenotypic Diversity of Colwellia psychrerythraea strains from Disparate Marine Basins.</title>
        <authorList>
            <person name="Techtmann S.M."/>
            <person name="Stelling S.C."/>
            <person name="Utturkar S.M."/>
            <person name="Alshibli N."/>
            <person name="Harris A."/>
            <person name="Brown S.D."/>
            <person name="Hazen T.C."/>
        </authorList>
    </citation>
    <scope>NUCLEOTIDE SEQUENCE [LARGE SCALE GENOMIC DNA]</scope>
    <source>
        <strain evidence="2 3">GAB14E</strain>
    </source>
</reference>
<dbReference type="AlphaFoldDB" id="A0A099KVZ2"/>
<feature type="signal peptide" evidence="1">
    <location>
        <begin position="1"/>
        <end position="20"/>
    </location>
</feature>
<accession>A0A099KVZ2</accession>
<comment type="caution">
    <text evidence="2">The sequence shown here is derived from an EMBL/GenBank/DDBJ whole genome shotgun (WGS) entry which is preliminary data.</text>
</comment>
<keyword evidence="1" id="KW-0732">Signal</keyword>
<gene>
    <name evidence="2" type="ORF">GAB14E_2378</name>
</gene>
<name>A0A099KVZ2_COLPS</name>
<evidence type="ECO:0000256" key="1">
    <source>
        <dbReference type="SAM" id="SignalP"/>
    </source>
</evidence>
<organism evidence="2 3">
    <name type="scientific">Colwellia psychrerythraea</name>
    <name type="common">Vibrio psychroerythus</name>
    <dbReference type="NCBI Taxonomy" id="28229"/>
    <lineage>
        <taxon>Bacteria</taxon>
        <taxon>Pseudomonadati</taxon>
        <taxon>Pseudomonadota</taxon>
        <taxon>Gammaproteobacteria</taxon>
        <taxon>Alteromonadales</taxon>
        <taxon>Colwelliaceae</taxon>
        <taxon>Colwellia</taxon>
    </lineage>
</organism>